<dbReference type="PIRSF" id="PIRSF006648">
    <property type="entry name" value="DrrB"/>
    <property type="match status" value="1"/>
</dbReference>
<accession>A0ABU7RLA3</accession>
<feature type="domain" description="ABC transmembrane type-2" evidence="7">
    <location>
        <begin position="35"/>
        <end position="270"/>
    </location>
</feature>
<dbReference type="Proteomes" id="UP001332243">
    <property type="component" value="Unassembled WGS sequence"/>
</dbReference>
<evidence type="ECO:0000313" key="9">
    <source>
        <dbReference type="Proteomes" id="UP001332243"/>
    </source>
</evidence>
<evidence type="ECO:0000256" key="4">
    <source>
        <dbReference type="ARBA" id="ARBA00023136"/>
    </source>
</evidence>
<feature type="transmembrane region" description="Helical" evidence="6">
    <location>
        <begin position="152"/>
        <end position="176"/>
    </location>
</feature>
<dbReference type="RefSeq" id="WP_331212332.1">
    <property type="nucleotide sequence ID" value="NZ_JAZGQK010000001.1"/>
</dbReference>
<evidence type="ECO:0000313" key="8">
    <source>
        <dbReference type="EMBL" id="MEE6257255.1"/>
    </source>
</evidence>
<evidence type="ECO:0000256" key="6">
    <source>
        <dbReference type="SAM" id="Phobius"/>
    </source>
</evidence>
<dbReference type="Pfam" id="PF12698">
    <property type="entry name" value="ABC2_membrane_3"/>
    <property type="match status" value="1"/>
</dbReference>
<keyword evidence="3 6" id="KW-1133">Transmembrane helix</keyword>
<evidence type="ECO:0000256" key="1">
    <source>
        <dbReference type="ARBA" id="ARBA00004141"/>
    </source>
</evidence>
<keyword evidence="9" id="KW-1185">Reference proteome</keyword>
<dbReference type="PANTHER" id="PTHR43229:SF2">
    <property type="entry name" value="NODULATION PROTEIN J"/>
    <property type="match status" value="1"/>
</dbReference>
<evidence type="ECO:0000256" key="5">
    <source>
        <dbReference type="ARBA" id="ARBA00023251"/>
    </source>
</evidence>
<dbReference type="InterPro" id="IPR000412">
    <property type="entry name" value="ABC_2_transport"/>
</dbReference>
<evidence type="ECO:0000256" key="2">
    <source>
        <dbReference type="ARBA" id="ARBA00022692"/>
    </source>
</evidence>
<dbReference type="EMBL" id="JAZGQK010000001">
    <property type="protein sequence ID" value="MEE6257255.1"/>
    <property type="molecule type" value="Genomic_DNA"/>
</dbReference>
<feature type="transmembrane region" description="Helical" evidence="6">
    <location>
        <begin position="74"/>
        <end position="93"/>
    </location>
</feature>
<feature type="transmembrane region" description="Helical" evidence="6">
    <location>
        <begin position="118"/>
        <end position="140"/>
    </location>
</feature>
<feature type="transmembrane region" description="Helical" evidence="6">
    <location>
        <begin position="37"/>
        <end position="54"/>
    </location>
</feature>
<dbReference type="InterPro" id="IPR047817">
    <property type="entry name" value="ABC2_TM_bact-type"/>
</dbReference>
<keyword evidence="2 6" id="KW-0812">Transmembrane</keyword>
<evidence type="ECO:0000256" key="3">
    <source>
        <dbReference type="ARBA" id="ARBA00022989"/>
    </source>
</evidence>
<feature type="transmembrane region" description="Helical" evidence="6">
    <location>
        <begin position="249"/>
        <end position="267"/>
    </location>
</feature>
<organism evidence="8 9">
    <name type="scientific">Plantactinospora sonchi</name>
    <dbReference type="NCBI Taxonomy" id="1544735"/>
    <lineage>
        <taxon>Bacteria</taxon>
        <taxon>Bacillati</taxon>
        <taxon>Actinomycetota</taxon>
        <taxon>Actinomycetes</taxon>
        <taxon>Micromonosporales</taxon>
        <taxon>Micromonosporaceae</taxon>
        <taxon>Plantactinospora</taxon>
    </lineage>
</organism>
<comment type="subcellular location">
    <subcellularLocation>
        <location evidence="1">Membrane</location>
        <topology evidence="1">Multi-pass membrane protein</topology>
    </subcellularLocation>
</comment>
<gene>
    <name evidence="8" type="ORF">V1633_01970</name>
</gene>
<comment type="caution">
    <text evidence="8">The sequence shown here is derived from an EMBL/GenBank/DDBJ whole genome shotgun (WGS) entry which is preliminary data.</text>
</comment>
<dbReference type="PANTHER" id="PTHR43229">
    <property type="entry name" value="NODULATION PROTEIN J"/>
    <property type="match status" value="1"/>
</dbReference>
<reference evidence="8 9" key="1">
    <citation type="submission" date="2024-01" db="EMBL/GenBank/DDBJ databases">
        <title>Genome insights into Plantactinospora sonchi sp. nov.</title>
        <authorList>
            <person name="Wang L."/>
        </authorList>
    </citation>
    <scope>NUCLEOTIDE SEQUENCE [LARGE SCALE GENOMIC DNA]</scope>
    <source>
        <strain evidence="8 9">NEAU-QY2</strain>
    </source>
</reference>
<feature type="transmembrane region" description="Helical" evidence="6">
    <location>
        <begin position="182"/>
        <end position="202"/>
    </location>
</feature>
<dbReference type="InterPro" id="IPR051784">
    <property type="entry name" value="Nod_factor_ABC_transporter"/>
</dbReference>
<keyword evidence="4 6" id="KW-0472">Membrane</keyword>
<name>A0ABU7RLA3_9ACTN</name>
<dbReference type="InterPro" id="IPR013525">
    <property type="entry name" value="ABC2_TM"/>
</dbReference>
<evidence type="ECO:0000259" key="7">
    <source>
        <dbReference type="PROSITE" id="PS51012"/>
    </source>
</evidence>
<dbReference type="PROSITE" id="PS51012">
    <property type="entry name" value="ABC_TM2"/>
    <property type="match status" value="1"/>
</dbReference>
<protein>
    <submittedName>
        <fullName evidence="8">ABC transporter permease</fullName>
    </submittedName>
</protein>
<sequence length="295" mass="31233">MNTAPVGTPPARGHGVRVGLHRGWIEFRKAVTSGQELWGALFFPVIALIVMYLLRGSTVPGTTFSLGSQAVPGILALNIVMAGMTGLAVTLTMDREDGTLLRAKAVPNGVLGYFTGRLLSRAGVTLLGLVVLLVPAALLFTGLRLGDPAGWLTLAWVLALGLAATMPIGAVIGALFNSTQGLSVVMLPIMLLTALSGIFYPVSAFPDWLQWIAQLFPIYWLGLGLRSALLPDALAAAEIGDSWRHLETVGALGVWAVAGCLLAPVLLRRTARHESGSRVAARQEKAVQRMDAARR</sequence>
<keyword evidence="5" id="KW-0046">Antibiotic resistance</keyword>
<proteinExistence type="predicted"/>